<dbReference type="InterPro" id="IPR001849">
    <property type="entry name" value="PH_domain"/>
</dbReference>
<protein>
    <submittedName>
        <fullName evidence="9">Rho GTPase-activating protein 12</fullName>
    </submittedName>
</protein>
<dbReference type="SUPFAM" id="SSF50729">
    <property type="entry name" value="PH domain-like"/>
    <property type="match status" value="1"/>
</dbReference>
<evidence type="ECO:0000256" key="3">
    <source>
        <dbReference type="PROSITE-ProRule" id="PRU00192"/>
    </source>
</evidence>
<dbReference type="SUPFAM" id="SSF51045">
    <property type="entry name" value="WW domain"/>
    <property type="match status" value="1"/>
</dbReference>
<feature type="domain" description="SH3" evidence="5">
    <location>
        <begin position="3"/>
        <end position="65"/>
    </location>
</feature>
<dbReference type="PROSITE" id="PS01159">
    <property type="entry name" value="WW_DOMAIN_1"/>
    <property type="match status" value="1"/>
</dbReference>
<dbReference type="EMBL" id="HBUF01193367">
    <property type="protein sequence ID" value="CAG6659122.1"/>
    <property type="molecule type" value="Transcribed_RNA"/>
</dbReference>
<evidence type="ECO:0000313" key="9">
    <source>
        <dbReference type="EMBL" id="CAG6659122.1"/>
    </source>
</evidence>
<dbReference type="InterPro" id="IPR001452">
    <property type="entry name" value="SH3_domain"/>
</dbReference>
<evidence type="ECO:0000259" key="6">
    <source>
        <dbReference type="PROSITE" id="PS50003"/>
    </source>
</evidence>
<dbReference type="SMART" id="SM00326">
    <property type="entry name" value="SH3"/>
    <property type="match status" value="1"/>
</dbReference>
<feature type="region of interest" description="Disordered" evidence="4">
    <location>
        <begin position="330"/>
        <end position="373"/>
    </location>
</feature>
<proteinExistence type="predicted"/>
<dbReference type="SMART" id="SM00233">
    <property type="entry name" value="PH"/>
    <property type="match status" value="1"/>
</dbReference>
<dbReference type="InterPro" id="IPR000198">
    <property type="entry name" value="RhoGAP_dom"/>
</dbReference>
<organism evidence="9">
    <name type="scientific">Cacopsylla melanoneura</name>
    <dbReference type="NCBI Taxonomy" id="428564"/>
    <lineage>
        <taxon>Eukaryota</taxon>
        <taxon>Metazoa</taxon>
        <taxon>Ecdysozoa</taxon>
        <taxon>Arthropoda</taxon>
        <taxon>Hexapoda</taxon>
        <taxon>Insecta</taxon>
        <taxon>Pterygota</taxon>
        <taxon>Neoptera</taxon>
        <taxon>Paraneoptera</taxon>
        <taxon>Hemiptera</taxon>
        <taxon>Sternorrhyncha</taxon>
        <taxon>Psylloidea</taxon>
        <taxon>Psyllidae</taxon>
        <taxon>Psyllinae</taxon>
        <taxon>Cacopsylla</taxon>
    </lineage>
</organism>
<dbReference type="CDD" id="cd00201">
    <property type="entry name" value="WW"/>
    <property type="match status" value="1"/>
</dbReference>
<dbReference type="SUPFAM" id="SSF48350">
    <property type="entry name" value="GTPase activation domain, GAP"/>
    <property type="match status" value="1"/>
</dbReference>
<dbReference type="Pfam" id="PF00018">
    <property type="entry name" value="SH3_1"/>
    <property type="match status" value="1"/>
</dbReference>
<dbReference type="Gene3D" id="2.30.29.30">
    <property type="entry name" value="Pleckstrin-homology domain (PH domain)/Phosphotyrosine-binding domain (PTB)"/>
    <property type="match status" value="1"/>
</dbReference>
<dbReference type="PROSITE" id="PS50002">
    <property type="entry name" value="SH3"/>
    <property type="match status" value="1"/>
</dbReference>
<dbReference type="FunFam" id="1.10.555.10:FF:000071">
    <property type="entry name" value="Rho GTPase activating protein 27"/>
    <property type="match status" value="1"/>
</dbReference>
<evidence type="ECO:0000256" key="4">
    <source>
        <dbReference type="SAM" id="MobiDB-lite"/>
    </source>
</evidence>
<dbReference type="InterPro" id="IPR050729">
    <property type="entry name" value="Rho-GAP"/>
</dbReference>
<evidence type="ECO:0000259" key="8">
    <source>
        <dbReference type="PROSITE" id="PS50238"/>
    </source>
</evidence>
<feature type="domain" description="WW" evidence="7">
    <location>
        <begin position="590"/>
        <end position="623"/>
    </location>
</feature>
<dbReference type="Gene3D" id="2.20.70.10">
    <property type="match status" value="1"/>
</dbReference>
<feature type="region of interest" description="Disordered" evidence="4">
    <location>
        <begin position="728"/>
        <end position="755"/>
    </location>
</feature>
<dbReference type="GO" id="GO:0005096">
    <property type="term" value="F:GTPase activator activity"/>
    <property type="evidence" value="ECO:0007669"/>
    <property type="project" value="UniProtKB-KW"/>
</dbReference>
<feature type="compositionally biased region" description="Basic and acidic residues" evidence="4">
    <location>
        <begin position="344"/>
        <end position="373"/>
    </location>
</feature>
<name>A0A8D8S0E6_9HEMI</name>
<dbReference type="SMART" id="SM00456">
    <property type="entry name" value="WW"/>
    <property type="match status" value="2"/>
</dbReference>
<dbReference type="PANTHER" id="PTHR23176:SF129">
    <property type="entry name" value="RHO GTPASE ACTIVATING PROTEIN AT 16F, ISOFORM E-RELATED"/>
    <property type="match status" value="1"/>
</dbReference>
<reference evidence="9" key="1">
    <citation type="submission" date="2021-05" db="EMBL/GenBank/DDBJ databases">
        <authorList>
            <person name="Alioto T."/>
            <person name="Alioto T."/>
            <person name="Gomez Garrido J."/>
        </authorList>
    </citation>
    <scope>NUCLEOTIDE SEQUENCE</scope>
</reference>
<evidence type="ECO:0000259" key="5">
    <source>
        <dbReference type="PROSITE" id="PS50002"/>
    </source>
</evidence>
<dbReference type="GO" id="GO:0007165">
    <property type="term" value="P:signal transduction"/>
    <property type="evidence" value="ECO:0007669"/>
    <property type="project" value="InterPro"/>
</dbReference>
<dbReference type="InterPro" id="IPR011993">
    <property type="entry name" value="PH-like_dom_sf"/>
</dbReference>
<keyword evidence="2" id="KW-0343">GTPase activation</keyword>
<dbReference type="PROSITE" id="PS50003">
    <property type="entry name" value="PH_DOMAIN"/>
    <property type="match status" value="1"/>
</dbReference>
<feature type="compositionally biased region" description="Polar residues" evidence="4">
    <location>
        <begin position="470"/>
        <end position="490"/>
    </location>
</feature>
<feature type="compositionally biased region" description="Polar residues" evidence="4">
    <location>
        <begin position="728"/>
        <end position="737"/>
    </location>
</feature>
<evidence type="ECO:0000256" key="2">
    <source>
        <dbReference type="ARBA" id="ARBA00022468"/>
    </source>
</evidence>
<dbReference type="CDD" id="cd13233">
    <property type="entry name" value="PH_ARHGAP9-like"/>
    <property type="match status" value="1"/>
</dbReference>
<feature type="compositionally biased region" description="Basic and acidic residues" evidence="4">
    <location>
        <begin position="625"/>
        <end position="636"/>
    </location>
</feature>
<dbReference type="PROSITE" id="PS50020">
    <property type="entry name" value="WW_DOMAIN_2"/>
    <property type="match status" value="2"/>
</dbReference>
<evidence type="ECO:0000256" key="1">
    <source>
        <dbReference type="ARBA" id="ARBA00022443"/>
    </source>
</evidence>
<dbReference type="EMBL" id="HBUF01535912">
    <property type="protein sequence ID" value="CAG6753303.1"/>
    <property type="molecule type" value="Transcribed_RNA"/>
</dbReference>
<dbReference type="Gene3D" id="2.30.30.40">
    <property type="entry name" value="SH3 Domains"/>
    <property type="match status" value="1"/>
</dbReference>
<dbReference type="SUPFAM" id="SSF50044">
    <property type="entry name" value="SH3-domain"/>
    <property type="match status" value="1"/>
</dbReference>
<feature type="domain" description="WW" evidence="7">
    <location>
        <begin position="689"/>
        <end position="716"/>
    </location>
</feature>
<dbReference type="Pfam" id="PF00169">
    <property type="entry name" value="PH"/>
    <property type="match status" value="1"/>
</dbReference>
<feature type="region of interest" description="Disordered" evidence="4">
    <location>
        <begin position="70"/>
        <end position="114"/>
    </location>
</feature>
<feature type="domain" description="PH" evidence="6">
    <location>
        <begin position="800"/>
        <end position="912"/>
    </location>
</feature>
<dbReference type="EMBL" id="HBUF01022749">
    <property type="protein sequence ID" value="CAG6611774.1"/>
    <property type="molecule type" value="Transcribed_RNA"/>
</dbReference>
<dbReference type="InterPro" id="IPR001202">
    <property type="entry name" value="WW_dom"/>
</dbReference>
<feature type="domain" description="Rho-GAP" evidence="8">
    <location>
        <begin position="1003"/>
        <end position="1192"/>
    </location>
</feature>
<dbReference type="PANTHER" id="PTHR23176">
    <property type="entry name" value="RHO/RAC/CDC GTPASE-ACTIVATING PROTEIN"/>
    <property type="match status" value="1"/>
</dbReference>
<dbReference type="PROSITE" id="PS50238">
    <property type="entry name" value="RHOGAP"/>
    <property type="match status" value="1"/>
</dbReference>
<feature type="region of interest" description="Disordered" evidence="4">
    <location>
        <begin position="618"/>
        <end position="660"/>
    </location>
</feature>
<dbReference type="GO" id="GO:0005737">
    <property type="term" value="C:cytoplasm"/>
    <property type="evidence" value="ECO:0007669"/>
    <property type="project" value="TreeGrafter"/>
</dbReference>
<dbReference type="EMBL" id="HBUF01372568">
    <property type="protein sequence ID" value="CAG6726860.1"/>
    <property type="molecule type" value="Transcribed_RNA"/>
</dbReference>
<dbReference type="Pfam" id="PF00620">
    <property type="entry name" value="RhoGAP"/>
    <property type="match status" value="1"/>
</dbReference>
<feature type="compositionally biased region" description="Polar residues" evidence="4">
    <location>
        <begin position="70"/>
        <end position="83"/>
    </location>
</feature>
<dbReference type="Pfam" id="PF00397">
    <property type="entry name" value="WW"/>
    <property type="match status" value="1"/>
</dbReference>
<accession>A0A8D8S0E6</accession>
<dbReference type="Gene3D" id="1.10.555.10">
    <property type="entry name" value="Rho GTPase activation protein"/>
    <property type="match status" value="1"/>
</dbReference>
<dbReference type="InterPro" id="IPR008936">
    <property type="entry name" value="Rho_GTPase_activation_prot"/>
</dbReference>
<dbReference type="SMART" id="SM00324">
    <property type="entry name" value="RhoGAP"/>
    <property type="match status" value="1"/>
</dbReference>
<feature type="region of interest" description="Disordered" evidence="4">
    <location>
        <begin position="470"/>
        <end position="510"/>
    </location>
</feature>
<feature type="region of interest" description="Disordered" evidence="4">
    <location>
        <begin position="525"/>
        <end position="557"/>
    </location>
</feature>
<dbReference type="InterPro" id="IPR036028">
    <property type="entry name" value="SH3-like_dom_sf"/>
</dbReference>
<evidence type="ECO:0000259" key="7">
    <source>
        <dbReference type="PROSITE" id="PS50020"/>
    </source>
</evidence>
<dbReference type="AlphaFoldDB" id="A0A8D8S0E6"/>
<dbReference type="EMBL" id="HBUF01372569">
    <property type="protein sequence ID" value="CAG6726861.1"/>
    <property type="molecule type" value="Transcribed_RNA"/>
</dbReference>
<keyword evidence="1 3" id="KW-0728">SH3 domain</keyword>
<dbReference type="InterPro" id="IPR036020">
    <property type="entry name" value="WW_dom_sf"/>
</dbReference>
<feature type="compositionally biased region" description="Basic and acidic residues" evidence="4">
    <location>
        <begin position="536"/>
        <end position="552"/>
    </location>
</feature>
<sequence>MELQDTTLKVLYDFEYSTKDGKFVRIQEGEKLFLIKKTNRDWWQVIRSSGKPFYVPASYVEVYRKVSNGNKNNLENIKPTSQKSRSHSEGNDKGGFVSVKERANSIDSNSNVKQKPKVAKRTIFPVIPSYENIPTDNEVTKEEASVIETYQNLTFNTRVIPIQDESYHKSSSPPEEEADYVNLRPDGNGFVIETELTNSVDSITESSVAQNENSSISLSLSSSSIPLPLNNSNSKLSTSSSKSSLDNQIDELDQVEGFPKTHSVSSTSLDGISRVYSEPTNMKIMKSVSSDDIKHYMNCNNNNVSRFTRSVSHEPSSLPHYNTVPGLGTESTQHKLSHNGSFKTKYEREKWARNHQVNESEEKKPEDKTRKKSLETVKESLNEISHTTYNFLDEDDSCETQEGKLNEEPESNNLVIEINTNSEQGTNVKNIAASFESQISASDDSIGIVSKKSEPFKVSLIDVSETKSNELSVASNEGLTNELSASNEGLTNDPAASESELSGDMLSMSEKGSVNSLLELEMGKSIQSTDDGDMSSDEKRHTKALKDKENRKRGTGLIRNRRVESYKLRLPLKGTSPPPNINSPHLAPLKELSDGWSEYSTTDGRIYYCNKQTGEKSWNLPRKRCNTDEDGARSEENPSGSSSPFGDGEEVSSPITDVPSLPLPQGWAPHIDLETGLACYVNSLTGAKWFSSNDIEGRVYFFEENSSESSWTLPEVNPTNVDVSSTGIARSSSQELVDSNVPPTRHKPPSGHDRNLRNAKARSMILFDPTKKPLPLVAEPPIVIPSLSKHWPQLWDGHMCILKEGTLVRTKITEHGKRLKKNWSTSHVVLTELFLLFFKDVKQFNAMKTGGCVGSPELCVDLNGALIERGDKLSSRRHVFLISTVLMLQVLIQFDSSSQSEAWLHAIHIAIKNLPSGVDNCSRIFKNPSVTYSPESSDSKKSKICRSKSVKLKKEGSIEDLPSSSAERQTKIKARLKKFFNRRPTMDHLVKKGIYKDEPAFGGYLEKVCPNEPPRVPLFVQRCIQCIEKSEDNMKTDGLYRASGNLSQVQKIRLQVDQNNLSVLDEEEDVHVLAGALKLFFRELKEPLIPYHAFHKALKASTNHNRKDKLLLFRDIIRSLPSPNHDTFKFLLQHLLRITKYKDFNRMHIPNLAIVFGPTLMWSEQESKNMAFDFMQQNLVIEYFLVEFDNVFR</sequence>